<reference evidence="1" key="1">
    <citation type="submission" date="2022-07" db="EMBL/GenBank/DDBJ databases">
        <title>Phylogenomic reconstructions and comparative analyses of Kickxellomycotina fungi.</title>
        <authorList>
            <person name="Reynolds N.K."/>
            <person name="Stajich J.E."/>
            <person name="Barry K."/>
            <person name="Grigoriev I.V."/>
            <person name="Crous P."/>
            <person name="Smith M.E."/>
        </authorList>
    </citation>
    <scope>NUCLEOTIDE SEQUENCE</scope>
    <source>
        <strain evidence="1">Benny 63K</strain>
    </source>
</reference>
<accession>A0ACC1IAI7</accession>
<protein>
    <submittedName>
        <fullName evidence="1">Uncharacterized protein</fullName>
    </submittedName>
</protein>
<evidence type="ECO:0000313" key="2">
    <source>
        <dbReference type="Proteomes" id="UP001150581"/>
    </source>
</evidence>
<dbReference type="Proteomes" id="UP001150581">
    <property type="component" value="Unassembled WGS sequence"/>
</dbReference>
<gene>
    <name evidence="1" type="ORF">LPJ66_006836</name>
</gene>
<name>A0ACC1IAI7_9FUNG</name>
<evidence type="ECO:0000313" key="1">
    <source>
        <dbReference type="EMBL" id="KAJ1891586.1"/>
    </source>
</evidence>
<keyword evidence="2" id="KW-1185">Reference proteome</keyword>
<sequence length="136" mass="16050">MDIHKLITIDQPHNTFPQALYKILNAGHTWIEWNTDGSKIRYNDPGRLIRELQTLGFKAQDSASLSKNFNDYSFNRLSDARKSRYDPYKSTWTVFCHAEFLRHDPDRANAIQRRRARRTRPYSKKSSPCSDDSIWD</sequence>
<organism evidence="1 2">
    <name type="scientific">Kickxella alabastrina</name>
    <dbReference type="NCBI Taxonomy" id="61397"/>
    <lineage>
        <taxon>Eukaryota</taxon>
        <taxon>Fungi</taxon>
        <taxon>Fungi incertae sedis</taxon>
        <taxon>Zoopagomycota</taxon>
        <taxon>Kickxellomycotina</taxon>
        <taxon>Kickxellomycetes</taxon>
        <taxon>Kickxellales</taxon>
        <taxon>Kickxellaceae</taxon>
        <taxon>Kickxella</taxon>
    </lineage>
</organism>
<dbReference type="EMBL" id="JANBPG010001133">
    <property type="protein sequence ID" value="KAJ1891586.1"/>
    <property type="molecule type" value="Genomic_DNA"/>
</dbReference>
<comment type="caution">
    <text evidence="1">The sequence shown here is derived from an EMBL/GenBank/DDBJ whole genome shotgun (WGS) entry which is preliminary data.</text>
</comment>
<proteinExistence type="predicted"/>